<protein>
    <submittedName>
        <fullName evidence="1">Uncharacterized protein</fullName>
    </submittedName>
</protein>
<proteinExistence type="predicted"/>
<organism evidence="1 2">
    <name type="scientific">Amycolatopsis camponoti</name>
    <dbReference type="NCBI Taxonomy" id="2606593"/>
    <lineage>
        <taxon>Bacteria</taxon>
        <taxon>Bacillati</taxon>
        <taxon>Actinomycetota</taxon>
        <taxon>Actinomycetes</taxon>
        <taxon>Pseudonocardiales</taxon>
        <taxon>Pseudonocardiaceae</taxon>
        <taxon>Amycolatopsis</taxon>
    </lineage>
</organism>
<dbReference type="RefSeq" id="WP_155543088.1">
    <property type="nucleotide sequence ID" value="NZ_CABVGP010000001.1"/>
</dbReference>
<name>A0A6I8LLW8_9PSEU</name>
<evidence type="ECO:0000313" key="1">
    <source>
        <dbReference type="EMBL" id="VVJ18011.1"/>
    </source>
</evidence>
<dbReference type="Proteomes" id="UP000399805">
    <property type="component" value="Unassembled WGS sequence"/>
</dbReference>
<dbReference type="AlphaFoldDB" id="A0A6I8LLW8"/>
<reference evidence="1 2" key="1">
    <citation type="submission" date="2019-09" db="EMBL/GenBank/DDBJ databases">
        <authorList>
            <person name="Leyn A S."/>
        </authorList>
    </citation>
    <scope>NUCLEOTIDE SEQUENCE [LARGE SCALE GENOMIC DNA]</scope>
    <source>
        <strain evidence="1">AA231_1</strain>
    </source>
</reference>
<gene>
    <name evidence="1" type="ORF">AA23TX_03032</name>
</gene>
<dbReference type="EMBL" id="CABVGP010000001">
    <property type="protein sequence ID" value="VVJ18011.1"/>
    <property type="molecule type" value="Genomic_DNA"/>
</dbReference>
<keyword evidence="2" id="KW-1185">Reference proteome</keyword>
<accession>A0A6I8LLW8</accession>
<sequence length="56" mass="6182">MKWMVHALARAFTGFGWVPAPPFGPGVSVPVPRPVTDVPSVPLSPREREEFRRIVG</sequence>
<evidence type="ECO:0000313" key="2">
    <source>
        <dbReference type="Proteomes" id="UP000399805"/>
    </source>
</evidence>